<feature type="non-terminal residue" evidence="2">
    <location>
        <position position="1"/>
    </location>
</feature>
<dbReference type="AlphaFoldDB" id="A0A147BIP1"/>
<evidence type="ECO:0000313" key="2">
    <source>
        <dbReference type="EMBL" id="JAR90621.1"/>
    </source>
</evidence>
<feature type="region of interest" description="Disordered" evidence="1">
    <location>
        <begin position="225"/>
        <end position="249"/>
    </location>
</feature>
<protein>
    <recommendedName>
        <fullName evidence="3">Tick transposon</fullName>
    </recommendedName>
</protein>
<dbReference type="EMBL" id="GEGO01004783">
    <property type="protein sequence ID" value="JAR90621.1"/>
    <property type="molecule type" value="Transcribed_RNA"/>
</dbReference>
<proteinExistence type="predicted"/>
<feature type="non-terminal residue" evidence="2">
    <location>
        <position position="249"/>
    </location>
</feature>
<reference evidence="2" key="1">
    <citation type="journal article" date="2018" name="PLoS Negl. Trop. Dis.">
        <title>Sialome diversity of ticks revealed by RNAseq of single tick salivary glands.</title>
        <authorList>
            <person name="Perner J."/>
            <person name="Kropackova S."/>
            <person name="Kopacek P."/>
            <person name="Ribeiro J.M."/>
        </authorList>
    </citation>
    <scope>NUCLEOTIDE SEQUENCE</scope>
    <source>
        <strain evidence="2">Siblings of single egg batch collected in Ceske Budejovice</strain>
        <tissue evidence="2">Salivary glands</tissue>
    </source>
</reference>
<name>A0A147BIP1_IXORI</name>
<evidence type="ECO:0008006" key="3">
    <source>
        <dbReference type="Google" id="ProtNLM"/>
    </source>
</evidence>
<accession>A0A147BIP1</accession>
<evidence type="ECO:0000256" key="1">
    <source>
        <dbReference type="SAM" id="MobiDB-lite"/>
    </source>
</evidence>
<sequence length="249" mass="27896">DRPCHVIVFRSKEPYDLTSIPKGLLQRTLSQITGLISEELTFRLNRDTNTISVMVHSRDAAEKLLALHSLIAQDRAVSVVTHEIPPKDTVRGVAHGIDCGETSDTLASALRSKTHEVLYARLLGKNGLAMVTFRGTNVPSSIVYRGCIIRVTPYVSHAVQCWRCQGLGHKQHVCIRALRCPDCGWLKQEHHVCGRKYCINCRSHGNHLATDPKCPTKLRVDRRLQDRGHANRNQTTRGNERCRNPSGGR</sequence>
<organism evidence="2">
    <name type="scientific">Ixodes ricinus</name>
    <name type="common">Common tick</name>
    <name type="synonym">Acarus ricinus</name>
    <dbReference type="NCBI Taxonomy" id="34613"/>
    <lineage>
        <taxon>Eukaryota</taxon>
        <taxon>Metazoa</taxon>
        <taxon>Ecdysozoa</taxon>
        <taxon>Arthropoda</taxon>
        <taxon>Chelicerata</taxon>
        <taxon>Arachnida</taxon>
        <taxon>Acari</taxon>
        <taxon>Parasitiformes</taxon>
        <taxon>Ixodida</taxon>
        <taxon>Ixodoidea</taxon>
        <taxon>Ixodidae</taxon>
        <taxon>Ixodinae</taxon>
        <taxon>Ixodes</taxon>
    </lineage>
</organism>